<organism evidence="1 2">
    <name type="scientific">Callosobruchus maculatus</name>
    <name type="common">Southern cowpea weevil</name>
    <name type="synonym">Pulse bruchid</name>
    <dbReference type="NCBI Taxonomy" id="64391"/>
    <lineage>
        <taxon>Eukaryota</taxon>
        <taxon>Metazoa</taxon>
        <taxon>Ecdysozoa</taxon>
        <taxon>Arthropoda</taxon>
        <taxon>Hexapoda</taxon>
        <taxon>Insecta</taxon>
        <taxon>Pterygota</taxon>
        <taxon>Neoptera</taxon>
        <taxon>Endopterygota</taxon>
        <taxon>Coleoptera</taxon>
        <taxon>Polyphaga</taxon>
        <taxon>Cucujiformia</taxon>
        <taxon>Chrysomeloidea</taxon>
        <taxon>Chrysomelidae</taxon>
        <taxon>Bruchinae</taxon>
        <taxon>Bruchini</taxon>
        <taxon>Callosobruchus</taxon>
    </lineage>
</organism>
<name>A0A653BIV7_CALMS</name>
<keyword evidence="2" id="KW-1185">Reference proteome</keyword>
<accession>A0A653BIV7</accession>
<evidence type="ECO:0000313" key="1">
    <source>
        <dbReference type="EMBL" id="VEN35472.1"/>
    </source>
</evidence>
<dbReference type="Proteomes" id="UP000410492">
    <property type="component" value="Unassembled WGS sequence"/>
</dbReference>
<proteinExistence type="predicted"/>
<dbReference type="AlphaFoldDB" id="A0A653BIV7"/>
<gene>
    <name evidence="1" type="ORF">CALMAC_LOCUS1379</name>
</gene>
<dbReference type="OrthoDB" id="6775882at2759"/>
<reference evidence="1 2" key="1">
    <citation type="submission" date="2019-01" db="EMBL/GenBank/DDBJ databases">
        <authorList>
            <person name="Sayadi A."/>
        </authorList>
    </citation>
    <scope>NUCLEOTIDE SEQUENCE [LARGE SCALE GENOMIC DNA]</scope>
</reference>
<protein>
    <recommendedName>
        <fullName evidence="3">Fanconi Anaemia group E protein C-terminal domain-containing protein</fullName>
    </recommendedName>
</protein>
<sequence length="357" mass="41364">MEDTSEFEIQSEDRNMLRGYQFCKENKKHLLEFLKTASENQSSSCDKEQYRLFQRMFPMDHTLKNELREYLHKPVEVIDITQSENGDEEIDISLELISNHEDMNTSSKANQSTVDDLTYAVKECLANQKFIENSVLNNLQSPSLDTEQVFKDLLQILNHKEVINLGTSIITSSITNELVVVYYIRYLLIKQMGYEISESLLNLVKDFSINYADVLSDELTAYLSNTGNNLKTSLQFIEKGSNDFKNKILRNIVFNNSDLKEHLISCLEVLLNPQSDYDTLNKLIELMSTSASNYSQDKNFGKLFTIIIKYLGKNVTSLEQPLRHIVNSHRSIWKTKMQKLLNDSIQDNLILTQSFRY</sequence>
<evidence type="ECO:0000313" key="2">
    <source>
        <dbReference type="Proteomes" id="UP000410492"/>
    </source>
</evidence>
<evidence type="ECO:0008006" key="3">
    <source>
        <dbReference type="Google" id="ProtNLM"/>
    </source>
</evidence>
<dbReference type="EMBL" id="CAACVG010001623">
    <property type="protein sequence ID" value="VEN35472.1"/>
    <property type="molecule type" value="Genomic_DNA"/>
</dbReference>
<dbReference type="Gene3D" id="1.25.40.480">
    <property type="match status" value="1"/>
</dbReference>